<evidence type="ECO:0000313" key="2">
    <source>
        <dbReference type="Proteomes" id="UP000006375"/>
    </source>
</evidence>
<organism evidence="1 2">
    <name type="scientific">Gluconobacter oxydans (strain 621H)</name>
    <name type="common">Gluconobacter suboxydans</name>
    <dbReference type="NCBI Taxonomy" id="290633"/>
    <lineage>
        <taxon>Bacteria</taxon>
        <taxon>Pseudomonadati</taxon>
        <taxon>Pseudomonadota</taxon>
        <taxon>Alphaproteobacteria</taxon>
        <taxon>Acetobacterales</taxon>
        <taxon>Acetobacteraceae</taxon>
        <taxon>Gluconobacter</taxon>
    </lineage>
</organism>
<evidence type="ECO:0000313" key="1">
    <source>
        <dbReference type="EMBL" id="AAW61978.1"/>
    </source>
</evidence>
<dbReference type="AlphaFoldDB" id="Q5FNR9"/>
<dbReference type="EMBL" id="CP000009">
    <property type="protein sequence ID" value="AAW61978.1"/>
    <property type="molecule type" value="Genomic_DNA"/>
</dbReference>
<reference evidence="1 2" key="1">
    <citation type="journal article" date="2005" name="Nat. Biotechnol.">
        <title>Complete genome sequence of the acetic acid bacterium Gluconobacter oxydans.</title>
        <authorList>
            <person name="Prust C."/>
            <person name="Hoffmeister M."/>
            <person name="Liesegang H."/>
            <person name="Wiezer A."/>
            <person name="Fricke W.F."/>
            <person name="Ehrenreich A."/>
            <person name="Gottschalk G."/>
            <person name="Deppenmeier U."/>
        </authorList>
    </citation>
    <scope>NUCLEOTIDE SEQUENCE [LARGE SCALE GENOMIC DNA]</scope>
    <source>
        <strain evidence="1 2">621H</strain>
    </source>
</reference>
<gene>
    <name evidence="1" type="ordered locus">GOX2244</name>
</gene>
<proteinExistence type="predicted"/>
<accession>Q5FNR9</accession>
<dbReference type="Proteomes" id="UP000006375">
    <property type="component" value="Chromosome"/>
</dbReference>
<protein>
    <submittedName>
        <fullName evidence="1">Uncharacterized protein</fullName>
    </submittedName>
</protein>
<name>Q5FNR9_GLUOX</name>
<keyword evidence="2" id="KW-1185">Reference proteome</keyword>
<dbReference type="STRING" id="290633.GOX2244"/>
<dbReference type="HOGENOM" id="CLU_1893238_0_0_5"/>
<sequence length="134" mass="14623">MHFGNPVVIHADQHVASRATATKCGLIDADGRLDRNEAGIRRHRRKRLAAVILPDLGCIVQLLRGSRNTGTGLQIVACHANHFVLRLVGAAGIEIATPRKGRSCRHGNEKACVNRAHHVSFARKGSRLQTRNDS</sequence>
<dbReference type="KEGG" id="gox:GOX2244"/>